<dbReference type="PIRSF" id="PIRSF001549">
    <property type="entry name" value="His-tRNA_synth"/>
    <property type="match status" value="1"/>
</dbReference>
<keyword evidence="12" id="KW-0808">Transferase</keyword>
<evidence type="ECO:0000313" key="12">
    <source>
        <dbReference type="EMBL" id="HIZ24175.1"/>
    </source>
</evidence>
<keyword evidence="6 9" id="KW-0028">Amino-acid biosynthesis</keyword>
<dbReference type="Proteomes" id="UP000824044">
    <property type="component" value="Unassembled WGS sequence"/>
</dbReference>
<dbReference type="InterPro" id="IPR041715">
    <property type="entry name" value="HisRS-like_core"/>
</dbReference>
<dbReference type="Gene3D" id="3.30.930.10">
    <property type="entry name" value="Bira Bifunctional Protein, Domain 2"/>
    <property type="match status" value="1"/>
</dbReference>
<accession>A0A9D2DW38</accession>
<evidence type="ECO:0000256" key="6">
    <source>
        <dbReference type="ARBA" id="ARBA00022605"/>
    </source>
</evidence>
<feature type="binding site" evidence="10">
    <location>
        <position position="125"/>
    </location>
    <ligand>
        <name>L-histidine</name>
        <dbReference type="ChEBI" id="CHEBI:57595"/>
    </ligand>
</feature>
<dbReference type="AlphaFoldDB" id="A0A9D2DW38"/>
<dbReference type="GO" id="GO:0004821">
    <property type="term" value="F:histidine-tRNA ligase activity"/>
    <property type="evidence" value="ECO:0007669"/>
    <property type="project" value="TreeGrafter"/>
</dbReference>
<keyword evidence="7 9" id="KW-0368">Histidine biosynthesis</keyword>
<evidence type="ECO:0000256" key="8">
    <source>
        <dbReference type="ARBA" id="ARBA00025246"/>
    </source>
</evidence>
<keyword evidence="5 9" id="KW-0963">Cytoplasm</keyword>
<organism evidence="12 13">
    <name type="scientific">Candidatus Gallimonas intestinigallinarum</name>
    <dbReference type="NCBI Taxonomy" id="2838604"/>
    <lineage>
        <taxon>Bacteria</taxon>
        <taxon>Bacillati</taxon>
        <taxon>Bacillota</taxon>
        <taxon>Clostridia</taxon>
        <taxon>Candidatus Gallimonas</taxon>
    </lineage>
</organism>
<dbReference type="PANTHER" id="PTHR43707">
    <property type="entry name" value="HISTIDYL-TRNA SYNTHETASE"/>
    <property type="match status" value="1"/>
</dbReference>
<feature type="binding site" evidence="10">
    <location>
        <begin position="79"/>
        <end position="81"/>
    </location>
    <ligand>
        <name>L-histidine</name>
        <dbReference type="ChEBI" id="CHEBI:57595"/>
    </ligand>
</feature>
<dbReference type="InterPro" id="IPR004516">
    <property type="entry name" value="HisRS/HisZ"/>
</dbReference>
<evidence type="ECO:0000256" key="3">
    <source>
        <dbReference type="ARBA" id="ARBA00005539"/>
    </source>
</evidence>
<sequence>MTFRKLPTGVQDILPRECRILGEVRERLSRAFEARGYEPVISAAVDYYDTYSKITNALPQERMFKFTDQDGKLLVLRPDATLSISRIAATKLPDPNVRLSYFLNKWDAQNTGGVKSREIIQAGVERFGEEGAFSDAQTIAFAVDCMREVGLENCIVEVGHVGYMKGILTGCGLSDARAEEVRAYINAKDGLNAERVLRAAGANEEALSAVRALPTLFGGAEVFDRAETLTGNAQAREAIAYLKKVHRILTDMGYEQDVCFDLGTGKSLSYYSGIVFSGLVQEVGAPVLSGGRYDGLADDFGKHIPAVGFAIGLKRVLVALERQGRLPGSEVPDAAVACEEGAEGQADALAKSMIAEGKRVTLAAAYGEAALDRIAAKQKYLVTKTGVRQL</sequence>
<dbReference type="InterPro" id="IPR004517">
    <property type="entry name" value="HisZ"/>
</dbReference>
<evidence type="ECO:0000256" key="4">
    <source>
        <dbReference type="ARBA" id="ARBA00020397"/>
    </source>
</evidence>
<comment type="miscellaneous">
    <text evidence="9">This function is generally fulfilled by the C-terminal part of HisG, which is missing in some bacteria such as this one.</text>
</comment>
<evidence type="ECO:0000313" key="13">
    <source>
        <dbReference type="Proteomes" id="UP000824044"/>
    </source>
</evidence>
<protein>
    <recommendedName>
        <fullName evidence="4 9">ATP phosphoribosyltransferase regulatory subunit</fullName>
    </recommendedName>
</protein>
<evidence type="ECO:0000256" key="5">
    <source>
        <dbReference type="ARBA" id="ARBA00022490"/>
    </source>
</evidence>
<evidence type="ECO:0000256" key="2">
    <source>
        <dbReference type="ARBA" id="ARBA00004667"/>
    </source>
</evidence>
<comment type="pathway">
    <text evidence="2 9">Amino-acid biosynthesis; L-histidine biosynthesis; L-histidine from 5-phospho-alpha-D-ribose 1-diphosphate: step 1/9.</text>
</comment>
<feature type="binding site" evidence="10">
    <location>
        <begin position="270"/>
        <end position="271"/>
    </location>
    <ligand>
        <name>L-histidine</name>
        <dbReference type="ChEBI" id="CHEBI:57595"/>
    </ligand>
</feature>
<dbReference type="SUPFAM" id="SSF55681">
    <property type="entry name" value="Class II aaRS and biotin synthetases"/>
    <property type="match status" value="1"/>
</dbReference>
<comment type="subcellular location">
    <subcellularLocation>
        <location evidence="1 9">Cytoplasm</location>
    </subcellularLocation>
</comment>
<dbReference type="GO" id="GO:0016757">
    <property type="term" value="F:glycosyltransferase activity"/>
    <property type="evidence" value="ECO:0007669"/>
    <property type="project" value="UniProtKB-KW"/>
</dbReference>
<name>A0A9D2DW38_9FIRM</name>
<comment type="subunit">
    <text evidence="9">Heteromultimer composed of HisG and HisZ subunits.</text>
</comment>
<dbReference type="PANTHER" id="PTHR43707:SF6">
    <property type="entry name" value="ATP PHOSPHORIBOSYLTRANSFERASE REGULATORY SUBUNIT"/>
    <property type="match status" value="1"/>
</dbReference>
<dbReference type="GO" id="GO:0005737">
    <property type="term" value="C:cytoplasm"/>
    <property type="evidence" value="ECO:0007669"/>
    <property type="project" value="UniProtKB-SubCell"/>
</dbReference>
<dbReference type="HAMAP" id="MF_00125">
    <property type="entry name" value="HisZ"/>
    <property type="match status" value="1"/>
</dbReference>
<comment type="function">
    <text evidence="8 9">Required for the first step of histidine biosynthesis. May allow the feedback regulation of ATP phosphoribosyltransferase activity by histidine.</text>
</comment>
<evidence type="ECO:0000256" key="10">
    <source>
        <dbReference type="PIRSR" id="PIRSR001549-1"/>
    </source>
</evidence>
<evidence type="ECO:0000256" key="7">
    <source>
        <dbReference type="ARBA" id="ARBA00023102"/>
    </source>
</evidence>
<dbReference type="EMBL" id="DXBS01000039">
    <property type="protein sequence ID" value="HIZ24175.1"/>
    <property type="molecule type" value="Genomic_DNA"/>
</dbReference>
<keyword evidence="12" id="KW-0328">Glycosyltransferase</keyword>
<evidence type="ECO:0000259" key="11">
    <source>
        <dbReference type="Pfam" id="PF13393"/>
    </source>
</evidence>
<dbReference type="NCBIfam" id="TIGR00443">
    <property type="entry name" value="hisZ_biosyn_reg"/>
    <property type="match status" value="1"/>
</dbReference>
<comment type="similarity">
    <text evidence="3 9">Belongs to the class-II aminoacyl-tRNA synthetase family. HisZ subfamily.</text>
</comment>
<dbReference type="GO" id="GO:0140096">
    <property type="term" value="F:catalytic activity, acting on a protein"/>
    <property type="evidence" value="ECO:0007669"/>
    <property type="project" value="UniProtKB-ARBA"/>
</dbReference>
<dbReference type="CDD" id="cd00773">
    <property type="entry name" value="HisRS-like_core"/>
    <property type="match status" value="1"/>
</dbReference>
<gene>
    <name evidence="9 12" type="primary">hisZ</name>
    <name evidence="12" type="ORF">H9812_01705</name>
</gene>
<dbReference type="GO" id="GO:0000105">
    <property type="term" value="P:L-histidine biosynthetic process"/>
    <property type="evidence" value="ECO:0007669"/>
    <property type="project" value="UniProtKB-UniRule"/>
</dbReference>
<evidence type="ECO:0000256" key="9">
    <source>
        <dbReference type="HAMAP-Rule" id="MF_00125"/>
    </source>
</evidence>
<reference evidence="12" key="2">
    <citation type="submission" date="2021-04" db="EMBL/GenBank/DDBJ databases">
        <authorList>
            <person name="Gilroy R."/>
        </authorList>
    </citation>
    <scope>NUCLEOTIDE SEQUENCE</scope>
    <source>
        <strain evidence="12">CHK33-5263</strain>
    </source>
</reference>
<comment type="caution">
    <text evidence="12">The sequence shown here is derived from an EMBL/GenBank/DDBJ whole genome shotgun (WGS) entry which is preliminary data.</text>
</comment>
<feature type="binding site" evidence="10">
    <location>
        <position position="121"/>
    </location>
    <ligand>
        <name>L-histidine</name>
        <dbReference type="ChEBI" id="CHEBI:57595"/>
    </ligand>
</feature>
<dbReference type="Pfam" id="PF13393">
    <property type="entry name" value="tRNA-synt_His"/>
    <property type="match status" value="1"/>
</dbReference>
<feature type="domain" description="Class II Histidinyl-tRNA synthetase (HisRS)-like catalytic core" evidence="11">
    <location>
        <begin position="9"/>
        <end position="316"/>
    </location>
</feature>
<evidence type="ECO:0000256" key="1">
    <source>
        <dbReference type="ARBA" id="ARBA00004496"/>
    </source>
</evidence>
<dbReference type="InterPro" id="IPR045864">
    <property type="entry name" value="aa-tRNA-synth_II/BPL/LPL"/>
</dbReference>
<dbReference type="GO" id="GO:0006427">
    <property type="term" value="P:histidyl-tRNA aminoacylation"/>
    <property type="evidence" value="ECO:0007669"/>
    <property type="project" value="TreeGrafter"/>
</dbReference>
<reference evidence="12" key="1">
    <citation type="journal article" date="2021" name="PeerJ">
        <title>Extensive microbial diversity within the chicken gut microbiome revealed by metagenomics and culture.</title>
        <authorList>
            <person name="Gilroy R."/>
            <person name="Ravi A."/>
            <person name="Getino M."/>
            <person name="Pursley I."/>
            <person name="Horton D.L."/>
            <person name="Alikhan N.F."/>
            <person name="Baker D."/>
            <person name="Gharbi K."/>
            <person name="Hall N."/>
            <person name="Watson M."/>
            <person name="Adriaenssens E.M."/>
            <person name="Foster-Nyarko E."/>
            <person name="Jarju S."/>
            <person name="Secka A."/>
            <person name="Antonio M."/>
            <person name="Oren A."/>
            <person name="Chaudhuri R.R."/>
            <person name="La Ragione R."/>
            <person name="Hildebrand F."/>
            <person name="Pallen M.J."/>
        </authorList>
    </citation>
    <scope>NUCLEOTIDE SEQUENCE</scope>
    <source>
        <strain evidence="12">CHK33-5263</strain>
    </source>
</reference>
<proteinExistence type="inferred from homology"/>